<organism evidence="1">
    <name type="scientific">Cucumis melo</name>
    <name type="common">Muskmelon</name>
    <dbReference type="NCBI Taxonomy" id="3656"/>
    <lineage>
        <taxon>Eukaryota</taxon>
        <taxon>Viridiplantae</taxon>
        <taxon>Streptophyta</taxon>
        <taxon>Embryophyta</taxon>
        <taxon>Tracheophyta</taxon>
        <taxon>Spermatophyta</taxon>
        <taxon>Magnoliopsida</taxon>
        <taxon>eudicotyledons</taxon>
        <taxon>Gunneridae</taxon>
        <taxon>Pentapetalae</taxon>
        <taxon>rosids</taxon>
        <taxon>fabids</taxon>
        <taxon>Cucurbitales</taxon>
        <taxon>Cucurbitaceae</taxon>
        <taxon>Benincaseae</taxon>
        <taxon>Cucumis</taxon>
    </lineage>
</organism>
<dbReference type="Gramene" id="MELO3C031007.2.1">
    <property type="protein sequence ID" value="MELO3C031007.2.1"/>
    <property type="gene ID" value="MELO3C031007.2"/>
</dbReference>
<name>A0A9I9EAT5_CUCME</name>
<accession>A0A9I9EAT5</accession>
<dbReference type="EnsemblPlants" id="MELO3C031007.2.1">
    <property type="protein sequence ID" value="MELO3C031007.2.1"/>
    <property type="gene ID" value="MELO3C031007.2"/>
</dbReference>
<evidence type="ECO:0000313" key="1">
    <source>
        <dbReference type="EnsemblPlants" id="MELO3C031007.2.1"/>
    </source>
</evidence>
<reference evidence="1" key="1">
    <citation type="submission" date="2023-03" db="UniProtKB">
        <authorList>
            <consortium name="EnsemblPlants"/>
        </authorList>
    </citation>
    <scope>IDENTIFICATION</scope>
</reference>
<protein>
    <submittedName>
        <fullName evidence="1">Uncharacterized protein</fullName>
    </submittedName>
</protein>
<dbReference type="AlphaFoldDB" id="A0A9I9EAT5"/>
<proteinExistence type="predicted"/>
<sequence>MAPSVRPLVAAISSSPASLKVIALRSVPPNEEFEKWRFRFTLPRTFHMTFSVQGGVVREPMYLKYLRVFFLKCFVSRSPRVRDRRFGGGLQLRSRCRRLPDGLDEARLHICSNRKIRRLGSPIIRWAGPVVGPSHYRSRRERKLDLLLSVETVFGRRMPMQLFEGVVFAIYDSYSS</sequence>